<dbReference type="PROSITE" id="PS51502">
    <property type="entry name" value="S_R_A_B_BARREL"/>
    <property type="match status" value="1"/>
</dbReference>
<dbReference type="OrthoDB" id="6637496at2"/>
<gene>
    <name evidence="2" type="ORF">VQ7734_04443</name>
</gene>
<dbReference type="AlphaFoldDB" id="A0A1M7Z1C8"/>
<keyword evidence="3" id="KW-1185">Reference proteome</keyword>
<proteinExistence type="predicted"/>
<evidence type="ECO:0000313" key="3">
    <source>
        <dbReference type="Proteomes" id="UP000184600"/>
    </source>
</evidence>
<evidence type="ECO:0000313" key="2">
    <source>
        <dbReference type="EMBL" id="SHO58671.1"/>
    </source>
</evidence>
<name>A0A1M7Z1C8_9VIBR</name>
<accession>A0A1M7Z1C8</accession>
<reference evidence="3" key="1">
    <citation type="submission" date="2016-12" db="EMBL/GenBank/DDBJ databases">
        <authorList>
            <person name="Rodrigo-Torres L."/>
            <person name="Arahal R.D."/>
            <person name="Lucena T."/>
        </authorList>
    </citation>
    <scope>NUCLEOTIDE SEQUENCE [LARGE SCALE GENOMIC DNA]</scope>
</reference>
<dbReference type="InterPro" id="IPR013097">
    <property type="entry name" value="Dabb"/>
</dbReference>
<dbReference type="Gene3D" id="3.30.70.100">
    <property type="match status" value="1"/>
</dbReference>
<dbReference type="RefSeq" id="WP_073586111.1">
    <property type="nucleotide sequence ID" value="NZ_AP024898.1"/>
</dbReference>
<dbReference type="SMART" id="SM00886">
    <property type="entry name" value="Dabb"/>
    <property type="match status" value="1"/>
</dbReference>
<evidence type="ECO:0000259" key="1">
    <source>
        <dbReference type="PROSITE" id="PS51502"/>
    </source>
</evidence>
<feature type="domain" description="Stress-response A/B barrel" evidence="1">
    <location>
        <begin position="2"/>
        <end position="95"/>
    </location>
</feature>
<dbReference type="Pfam" id="PF07876">
    <property type="entry name" value="Dabb"/>
    <property type="match status" value="1"/>
</dbReference>
<dbReference type="SUPFAM" id="SSF54909">
    <property type="entry name" value="Dimeric alpha+beta barrel"/>
    <property type="match status" value="1"/>
</dbReference>
<dbReference type="Proteomes" id="UP000184600">
    <property type="component" value="Unassembled WGS sequence"/>
</dbReference>
<dbReference type="EMBL" id="FRFG01000073">
    <property type="protein sequence ID" value="SHO58671.1"/>
    <property type="molecule type" value="Genomic_DNA"/>
</dbReference>
<dbReference type="STRING" id="1117707.VQ7734_04443"/>
<sequence length="114" mass="13168">MILHIVLFQFRTPWNWSARQAQEAELVTQNHPTHIDEIKGWFCGRNMTIRDIAADFVVLGLFNNTDELQSYIMHPDHQQGVKQWQALADWQVVDVELSGDHCHTSGELSLLKTV</sequence>
<dbReference type="InterPro" id="IPR011008">
    <property type="entry name" value="Dimeric_a/b-barrel"/>
</dbReference>
<organism evidence="2 3">
    <name type="scientific">Vibrio quintilis</name>
    <dbReference type="NCBI Taxonomy" id="1117707"/>
    <lineage>
        <taxon>Bacteria</taxon>
        <taxon>Pseudomonadati</taxon>
        <taxon>Pseudomonadota</taxon>
        <taxon>Gammaproteobacteria</taxon>
        <taxon>Vibrionales</taxon>
        <taxon>Vibrionaceae</taxon>
        <taxon>Vibrio</taxon>
    </lineage>
</organism>
<protein>
    <submittedName>
        <fullName evidence="2">Stress responsive A/B Barrel Domain protein</fullName>
    </submittedName>
</protein>